<evidence type="ECO:0008006" key="6">
    <source>
        <dbReference type="Google" id="ProtNLM"/>
    </source>
</evidence>
<dbReference type="InterPro" id="IPR011990">
    <property type="entry name" value="TPR-like_helical_dom_sf"/>
</dbReference>
<feature type="repeat" description="PPR" evidence="3">
    <location>
        <begin position="205"/>
        <end position="236"/>
    </location>
</feature>
<dbReference type="AlphaFoldDB" id="A0A2P5WYU2"/>
<dbReference type="OrthoDB" id="185373at2759"/>
<feature type="repeat" description="PPR" evidence="3">
    <location>
        <begin position="310"/>
        <end position="344"/>
    </location>
</feature>
<name>A0A2P5WYU2_GOSBA</name>
<sequence length="432" mass="48669">MYHALGTPRLLYRAQISRLVKAGLINQAIKLFDKMTQSDCRVFGVDYNRFIGVLLCSSRFDLAERYYFQMFPQGFFLTPFTYSRFISALCSVKNFNLIQLLLDDMDKLNYVPDIWAFNIHLNLLCRDKMIDLALEEMVGKGLSPDNKACCALVVGLCEVGKVDLAYELVVEVIKGGNVEFSTLIYNALEADKLFKKMERSGIRRDVYSYNQMIKGLCNTNKPDKAYLLMVNKMEADGSVDAVSYNTVIKAFCKDSHIGKAYILFEDMDRKGIAPDVVTFTTLIKNFLNKGSSGIAKTLLDRMSGMGLLPDCIFYTTIIDHLCKRGKVETACSVFNDMIIQGVGPDVISYNALINGFCKSKRVTEAIHLYEEMQSKGFSPDETTFKLIIGGLICEKKLSEACQVWDQMMEKGFTLDRAVSEALINAIHSIDYA</sequence>
<dbReference type="Pfam" id="PF01535">
    <property type="entry name" value="PPR"/>
    <property type="match status" value="1"/>
</dbReference>
<proteinExistence type="inferred from homology"/>
<dbReference type="Pfam" id="PF12854">
    <property type="entry name" value="PPR_1"/>
    <property type="match status" value="1"/>
</dbReference>
<reference evidence="4 5" key="1">
    <citation type="submission" date="2015-01" db="EMBL/GenBank/DDBJ databases">
        <title>Genome of allotetraploid Gossypium barbadense reveals genomic plasticity and fiber elongation in cotton evolution.</title>
        <authorList>
            <person name="Chen X."/>
            <person name="Liu X."/>
            <person name="Zhao B."/>
            <person name="Zheng H."/>
            <person name="Hu Y."/>
            <person name="Lu G."/>
            <person name="Yang C."/>
            <person name="Chen J."/>
            <person name="Shan C."/>
            <person name="Zhang L."/>
            <person name="Zhou Y."/>
            <person name="Wang L."/>
            <person name="Guo W."/>
            <person name="Bai Y."/>
            <person name="Ruan J."/>
            <person name="Shangguan X."/>
            <person name="Mao Y."/>
            <person name="Jiang J."/>
            <person name="Zhu Y."/>
            <person name="Lei J."/>
            <person name="Kang H."/>
            <person name="Chen S."/>
            <person name="He X."/>
            <person name="Wang R."/>
            <person name="Wang Y."/>
            <person name="Chen J."/>
            <person name="Wang L."/>
            <person name="Yu S."/>
            <person name="Wang B."/>
            <person name="Wei J."/>
            <person name="Song S."/>
            <person name="Lu X."/>
            <person name="Gao Z."/>
            <person name="Gu W."/>
            <person name="Deng X."/>
            <person name="Ma D."/>
            <person name="Wang S."/>
            <person name="Liang W."/>
            <person name="Fang L."/>
            <person name="Cai C."/>
            <person name="Zhu X."/>
            <person name="Zhou B."/>
            <person name="Zhang Y."/>
            <person name="Chen Z."/>
            <person name="Xu S."/>
            <person name="Zhu R."/>
            <person name="Wang S."/>
            <person name="Zhang T."/>
            <person name="Zhao G."/>
        </authorList>
    </citation>
    <scope>NUCLEOTIDE SEQUENCE [LARGE SCALE GENOMIC DNA]</scope>
    <source>
        <strain evidence="5">cv. Xinhai21</strain>
        <tissue evidence="4">Leaf</tissue>
    </source>
</reference>
<keyword evidence="2" id="KW-0677">Repeat</keyword>
<comment type="similarity">
    <text evidence="1">Belongs to the PPR family. P subfamily.</text>
</comment>
<evidence type="ECO:0000256" key="1">
    <source>
        <dbReference type="ARBA" id="ARBA00007626"/>
    </source>
</evidence>
<gene>
    <name evidence="4" type="ORF">GOBAR_AA24453</name>
</gene>
<dbReference type="Pfam" id="PF13041">
    <property type="entry name" value="PPR_2"/>
    <property type="match status" value="3"/>
</dbReference>
<dbReference type="Proteomes" id="UP000239757">
    <property type="component" value="Unassembled WGS sequence"/>
</dbReference>
<evidence type="ECO:0000313" key="4">
    <source>
        <dbReference type="EMBL" id="PPR96211.1"/>
    </source>
</evidence>
<dbReference type="InterPro" id="IPR002885">
    <property type="entry name" value="PPR_rpt"/>
</dbReference>
<evidence type="ECO:0000256" key="2">
    <source>
        <dbReference type="ARBA" id="ARBA00022737"/>
    </source>
</evidence>
<feature type="repeat" description="PPR" evidence="3">
    <location>
        <begin position="345"/>
        <end position="379"/>
    </location>
</feature>
<organism evidence="4 5">
    <name type="scientific">Gossypium barbadense</name>
    <name type="common">Sea Island cotton</name>
    <name type="synonym">Hibiscus barbadensis</name>
    <dbReference type="NCBI Taxonomy" id="3634"/>
    <lineage>
        <taxon>Eukaryota</taxon>
        <taxon>Viridiplantae</taxon>
        <taxon>Streptophyta</taxon>
        <taxon>Embryophyta</taxon>
        <taxon>Tracheophyta</taxon>
        <taxon>Spermatophyta</taxon>
        <taxon>Magnoliopsida</taxon>
        <taxon>eudicotyledons</taxon>
        <taxon>Gunneridae</taxon>
        <taxon>Pentapetalae</taxon>
        <taxon>rosids</taxon>
        <taxon>malvids</taxon>
        <taxon>Malvales</taxon>
        <taxon>Malvaceae</taxon>
        <taxon>Malvoideae</taxon>
        <taxon>Gossypium</taxon>
    </lineage>
</organism>
<feature type="repeat" description="PPR" evidence="3">
    <location>
        <begin position="275"/>
        <end position="309"/>
    </location>
</feature>
<feature type="repeat" description="PPR" evidence="3">
    <location>
        <begin position="380"/>
        <end position="414"/>
    </location>
</feature>
<dbReference type="PROSITE" id="PS51375">
    <property type="entry name" value="PPR"/>
    <property type="match status" value="6"/>
</dbReference>
<accession>A0A2P5WYU2</accession>
<evidence type="ECO:0000256" key="3">
    <source>
        <dbReference type="PROSITE-ProRule" id="PRU00708"/>
    </source>
</evidence>
<dbReference type="Gene3D" id="1.25.40.10">
    <property type="entry name" value="Tetratricopeptide repeat domain"/>
    <property type="match status" value="3"/>
</dbReference>
<feature type="repeat" description="PPR" evidence="3">
    <location>
        <begin position="240"/>
        <end position="274"/>
    </location>
</feature>
<dbReference type="PANTHER" id="PTHR47941">
    <property type="entry name" value="PENTATRICOPEPTIDE REPEAT-CONTAINING PROTEIN 3, MITOCHONDRIAL"/>
    <property type="match status" value="1"/>
</dbReference>
<dbReference type="NCBIfam" id="TIGR00756">
    <property type="entry name" value="PPR"/>
    <property type="match status" value="6"/>
</dbReference>
<dbReference type="EMBL" id="KZ666098">
    <property type="protein sequence ID" value="PPR96211.1"/>
    <property type="molecule type" value="Genomic_DNA"/>
</dbReference>
<evidence type="ECO:0000313" key="5">
    <source>
        <dbReference type="Proteomes" id="UP000239757"/>
    </source>
</evidence>
<protein>
    <recommendedName>
        <fullName evidence="6">Pentacotripeptide-repeat region of PRORP domain-containing protein</fullName>
    </recommendedName>
</protein>